<proteinExistence type="predicted"/>
<dbReference type="EMBL" id="JANPWB010000001">
    <property type="protein sequence ID" value="KAJ1217545.1"/>
    <property type="molecule type" value="Genomic_DNA"/>
</dbReference>
<protein>
    <submittedName>
        <fullName evidence="1">Uncharacterized protein</fullName>
    </submittedName>
</protein>
<evidence type="ECO:0000313" key="2">
    <source>
        <dbReference type="Proteomes" id="UP001066276"/>
    </source>
</evidence>
<dbReference type="AlphaFoldDB" id="A0AAV7WZU7"/>
<name>A0AAV7WZU7_PLEWA</name>
<comment type="caution">
    <text evidence="1">The sequence shown here is derived from an EMBL/GenBank/DDBJ whole genome shotgun (WGS) entry which is preliminary data.</text>
</comment>
<evidence type="ECO:0000313" key="1">
    <source>
        <dbReference type="EMBL" id="KAJ1217545.1"/>
    </source>
</evidence>
<gene>
    <name evidence="1" type="ORF">NDU88_005139</name>
</gene>
<organism evidence="1 2">
    <name type="scientific">Pleurodeles waltl</name>
    <name type="common">Iberian ribbed newt</name>
    <dbReference type="NCBI Taxonomy" id="8319"/>
    <lineage>
        <taxon>Eukaryota</taxon>
        <taxon>Metazoa</taxon>
        <taxon>Chordata</taxon>
        <taxon>Craniata</taxon>
        <taxon>Vertebrata</taxon>
        <taxon>Euteleostomi</taxon>
        <taxon>Amphibia</taxon>
        <taxon>Batrachia</taxon>
        <taxon>Caudata</taxon>
        <taxon>Salamandroidea</taxon>
        <taxon>Salamandridae</taxon>
        <taxon>Pleurodelinae</taxon>
        <taxon>Pleurodeles</taxon>
    </lineage>
</organism>
<keyword evidence="2" id="KW-1185">Reference proteome</keyword>
<accession>A0AAV7WZU7</accession>
<reference evidence="1" key="1">
    <citation type="journal article" date="2022" name="bioRxiv">
        <title>Sequencing and chromosome-scale assembly of the giantPleurodeles waltlgenome.</title>
        <authorList>
            <person name="Brown T."/>
            <person name="Elewa A."/>
            <person name="Iarovenko S."/>
            <person name="Subramanian E."/>
            <person name="Araus A.J."/>
            <person name="Petzold A."/>
            <person name="Susuki M."/>
            <person name="Suzuki K.-i.T."/>
            <person name="Hayashi T."/>
            <person name="Toyoda A."/>
            <person name="Oliveira C."/>
            <person name="Osipova E."/>
            <person name="Leigh N.D."/>
            <person name="Simon A."/>
            <person name="Yun M.H."/>
        </authorList>
    </citation>
    <scope>NUCLEOTIDE SEQUENCE</scope>
    <source>
        <strain evidence="1">20211129_DDA</strain>
        <tissue evidence="1">Liver</tissue>
    </source>
</reference>
<dbReference type="Proteomes" id="UP001066276">
    <property type="component" value="Chromosome 1_1"/>
</dbReference>
<sequence length="80" mass="8565">MWEGALTAQCSPVLEPPLPAFGIAASDHSQAMWSAADRRCRLTCCKQQSGDEAGETALVLFGLTRSEPRPRLVSGCAMMP</sequence>